<accession>A0AAU9AGC2</accession>
<feature type="region of interest" description="Disordered" evidence="1">
    <location>
        <begin position="1"/>
        <end position="23"/>
    </location>
</feature>
<evidence type="ECO:0000313" key="4">
    <source>
        <dbReference type="Proteomes" id="UP000218824"/>
    </source>
</evidence>
<proteinExistence type="predicted"/>
<evidence type="ECO:0000256" key="2">
    <source>
        <dbReference type="SAM" id="Phobius"/>
    </source>
</evidence>
<keyword evidence="2" id="KW-1133">Transmembrane helix</keyword>
<dbReference type="EMBL" id="AP014940">
    <property type="protein sequence ID" value="BAV98317.1"/>
    <property type="molecule type" value="Genomic_DNA"/>
</dbReference>
<dbReference type="KEGG" id="lem:LEN_2830"/>
<gene>
    <name evidence="3" type="ORF">LEN_2830</name>
</gene>
<dbReference type="Proteomes" id="UP000218824">
    <property type="component" value="Chromosome"/>
</dbReference>
<feature type="transmembrane region" description="Helical" evidence="2">
    <location>
        <begin position="71"/>
        <end position="91"/>
    </location>
</feature>
<dbReference type="AlphaFoldDB" id="A0AAU9AGC2"/>
<keyword evidence="2" id="KW-0472">Membrane</keyword>
<evidence type="ECO:0008006" key="5">
    <source>
        <dbReference type="Google" id="ProtNLM"/>
    </source>
</evidence>
<keyword evidence="2" id="KW-0812">Transmembrane</keyword>
<protein>
    <recommendedName>
        <fullName evidence="5">Transmembrane protein</fullName>
    </recommendedName>
</protein>
<evidence type="ECO:0000313" key="3">
    <source>
        <dbReference type="EMBL" id="BAV98317.1"/>
    </source>
</evidence>
<sequence length="152" mass="16619">MSDPYNSNGLPDPPRADAAGGAPVRMRPVRRPRRVEAPLGEAFERGLLTWNALALVALPVLPIFSGGRGGLSGFFFFGWPFLLALAVRFWVSSSLACLIVRGLTVLWSLPLLMQFMRYAQAGIPAPKTLFLLTMVILLALNAIFLKPAEPRD</sequence>
<name>A0AAU9AGC2_LYSEN</name>
<reference evidence="3 4" key="1">
    <citation type="journal article" date="2017" name="DNA Res.">
        <title>Complete genome sequence and expression profile of the commercial lytic enzyme producer Lysobacter enzymogenes M497-1.</title>
        <authorList>
            <person name="Takami H."/>
            <person name="Toyoda A."/>
            <person name="Uchiyama I."/>
            <person name="Itoh T."/>
            <person name="Takaki Y."/>
            <person name="Arai W."/>
            <person name="Nishi S."/>
            <person name="Kawai M."/>
            <person name="Shinya K."/>
            <person name="Ikeda H."/>
        </authorList>
    </citation>
    <scope>NUCLEOTIDE SEQUENCE [LARGE SCALE GENOMIC DNA]</scope>
    <source>
        <strain evidence="3 4">M497-1</strain>
    </source>
</reference>
<feature type="transmembrane region" description="Helical" evidence="2">
    <location>
        <begin position="98"/>
        <end position="116"/>
    </location>
</feature>
<organism evidence="3 4">
    <name type="scientific">Lysobacter enzymogenes</name>
    <dbReference type="NCBI Taxonomy" id="69"/>
    <lineage>
        <taxon>Bacteria</taxon>
        <taxon>Pseudomonadati</taxon>
        <taxon>Pseudomonadota</taxon>
        <taxon>Gammaproteobacteria</taxon>
        <taxon>Lysobacterales</taxon>
        <taxon>Lysobacteraceae</taxon>
        <taxon>Lysobacter</taxon>
    </lineage>
</organism>
<feature type="transmembrane region" description="Helical" evidence="2">
    <location>
        <begin position="128"/>
        <end position="145"/>
    </location>
</feature>
<evidence type="ECO:0000256" key="1">
    <source>
        <dbReference type="SAM" id="MobiDB-lite"/>
    </source>
</evidence>